<protein>
    <submittedName>
        <fullName evidence="7">Cytochrome c biogenesis factor</fullName>
    </submittedName>
</protein>
<evidence type="ECO:0000256" key="3">
    <source>
        <dbReference type="SAM" id="MobiDB-lite"/>
    </source>
</evidence>
<evidence type="ECO:0000256" key="1">
    <source>
        <dbReference type="ARBA" id="ARBA00022737"/>
    </source>
</evidence>
<dbReference type="InterPro" id="IPR056412">
    <property type="entry name" value="Ig_CycH"/>
</dbReference>
<organism evidence="7 8">
    <name type="scientific">Congregibacter litoralis KT71</name>
    <dbReference type="NCBI Taxonomy" id="314285"/>
    <lineage>
        <taxon>Bacteria</taxon>
        <taxon>Pseudomonadati</taxon>
        <taxon>Pseudomonadota</taxon>
        <taxon>Gammaproteobacteria</taxon>
        <taxon>Cellvibrionales</taxon>
        <taxon>Halieaceae</taxon>
        <taxon>Congregibacter</taxon>
    </lineage>
</organism>
<evidence type="ECO:0000256" key="2">
    <source>
        <dbReference type="ARBA" id="ARBA00022803"/>
    </source>
</evidence>
<keyword evidence="4" id="KW-0812">Transmembrane</keyword>
<keyword evidence="2" id="KW-0802">TPR repeat</keyword>
<feature type="transmembrane region" description="Helical" evidence="4">
    <location>
        <begin position="83"/>
        <end position="99"/>
    </location>
</feature>
<dbReference type="GO" id="GO:0005886">
    <property type="term" value="C:plasma membrane"/>
    <property type="evidence" value="ECO:0007669"/>
    <property type="project" value="TreeGrafter"/>
</dbReference>
<sequence>MTGFYLGAGILCIVAAAFLLSRRNSTPRAADASDPNLGWYAQREAELQGEDHRLLDDARLRLLEDAATTEGYPPAPGRGDRRLGLVLLLAVVLAAGLIYQQTGSLEDVLIYEALSELTPEDSDATREALLSRIAARSRAREDNLQYLGLLGQLYMAGEDYAPAREAFGLLAEKAPEDPQALAMAAQARFLAADRQLDTQAQLLAERALAVDPEQRTALGLLGMASFEEGAYGAAINYWSRLQAQEAAASPGYEMLAQAIAVARERGGIAPEEPGASQGAEDNGPGISVALDLPGEQPLDPQAIVFVFARPAGAQGGMPIAVRRFQAGQLPTRLRLSDGDSMAGQLLSEAGEVVVSAQISVNGQPGAANAAFTGVGQPVTAGGDEVAVEIQWEAAGQG</sequence>
<keyword evidence="4" id="KW-1133">Transmembrane helix</keyword>
<dbReference type="SUPFAM" id="SSF48452">
    <property type="entry name" value="TPR-like"/>
    <property type="match status" value="1"/>
</dbReference>
<evidence type="ECO:0000259" key="5">
    <source>
        <dbReference type="Pfam" id="PF23892"/>
    </source>
</evidence>
<keyword evidence="8" id="KW-1185">Reference proteome</keyword>
<dbReference type="eggNOG" id="COG4235">
    <property type="taxonomic scope" value="Bacteria"/>
</dbReference>
<dbReference type="PANTHER" id="PTHR47870:SF4">
    <property type="entry name" value="CYTOCHROME C-TYPE BIOGENESIS PROTEIN CYCH"/>
    <property type="match status" value="1"/>
</dbReference>
<feature type="transmembrane region" description="Helical" evidence="4">
    <location>
        <begin position="6"/>
        <end position="21"/>
    </location>
</feature>
<dbReference type="PANTHER" id="PTHR47870">
    <property type="entry name" value="CYTOCHROME C-TYPE BIOGENESIS PROTEIN CCMH"/>
    <property type="match status" value="1"/>
</dbReference>
<feature type="domain" description="Cytochrome c-type biogenesis protein H Ig-like" evidence="5">
    <location>
        <begin position="287"/>
        <end position="389"/>
    </location>
</feature>
<dbReference type="STRING" id="314285.KT71_16551"/>
<dbReference type="AlphaFoldDB" id="A4A3M5"/>
<evidence type="ECO:0000259" key="6">
    <source>
        <dbReference type="Pfam" id="PF23914"/>
    </source>
</evidence>
<dbReference type="Proteomes" id="UP000019205">
    <property type="component" value="Chromosome"/>
</dbReference>
<accession>A4A3M5</accession>
<evidence type="ECO:0000313" key="7">
    <source>
        <dbReference type="EMBL" id="EAQ99298.1"/>
    </source>
</evidence>
<comment type="caution">
    <text evidence="7">The sequence shown here is derived from an EMBL/GenBank/DDBJ whole genome shotgun (WGS) entry which is preliminary data.</text>
</comment>
<dbReference type="OrthoDB" id="9776053at2"/>
<gene>
    <name evidence="7" type="ORF">KT71_16551</name>
</gene>
<dbReference type="RefSeq" id="WP_008295743.1">
    <property type="nucleotide sequence ID" value="NZ_CM002299.1"/>
</dbReference>
<name>A4A3M5_9GAMM</name>
<feature type="region of interest" description="Disordered" evidence="3">
    <location>
        <begin position="268"/>
        <end position="288"/>
    </location>
</feature>
<dbReference type="EMBL" id="AAOA02000001">
    <property type="protein sequence ID" value="EAQ99298.1"/>
    <property type="molecule type" value="Genomic_DNA"/>
</dbReference>
<dbReference type="HOGENOM" id="CLU_036074_2_1_6"/>
<reference evidence="7 8" key="1">
    <citation type="journal article" date="2007" name="Proc. Natl. Acad. Sci. U.S.A.">
        <title>Characterization of a marine gammaproteobacterium capable of aerobic anoxygenic photosynthesis.</title>
        <authorList>
            <person name="Fuchs B.M."/>
            <person name="Spring S."/>
            <person name="Teeling H."/>
            <person name="Quast C."/>
            <person name="Wulf J."/>
            <person name="Schattenhofer M."/>
            <person name="Yan S."/>
            <person name="Ferriera S."/>
            <person name="Johnson J."/>
            <person name="Glockner F.O."/>
            <person name="Amann R."/>
        </authorList>
    </citation>
    <scope>NUCLEOTIDE SEQUENCE [LARGE SCALE GENOMIC DNA]</scope>
    <source>
        <strain evidence="7">KT71</strain>
    </source>
</reference>
<dbReference type="Gene3D" id="1.25.40.10">
    <property type="entry name" value="Tetratricopeptide repeat domain"/>
    <property type="match status" value="1"/>
</dbReference>
<dbReference type="Pfam" id="PF23914">
    <property type="entry name" value="TPR_CcmH_CycH"/>
    <property type="match status" value="1"/>
</dbReference>
<evidence type="ECO:0000313" key="8">
    <source>
        <dbReference type="Proteomes" id="UP000019205"/>
    </source>
</evidence>
<evidence type="ECO:0000256" key="4">
    <source>
        <dbReference type="SAM" id="Phobius"/>
    </source>
</evidence>
<keyword evidence="4" id="KW-0472">Membrane</keyword>
<feature type="domain" description="Cytochrome c-type biogenesis protein H TPR" evidence="6">
    <location>
        <begin position="142"/>
        <end position="245"/>
    </location>
</feature>
<dbReference type="InterPro" id="IPR051263">
    <property type="entry name" value="C-type_cytochrome_biogenesis"/>
</dbReference>
<dbReference type="Pfam" id="PF23892">
    <property type="entry name" value="Ig_CycH"/>
    <property type="match status" value="1"/>
</dbReference>
<proteinExistence type="predicted"/>
<reference evidence="7 8" key="2">
    <citation type="journal article" date="2009" name="PLoS ONE">
        <title>The photosynthetic apparatus and its regulation in the aerobic gammaproteobacterium Congregibacter litoralis gen. nov., sp. nov.</title>
        <authorList>
            <person name="Spring S."/>
            <person name="Lunsdorf H."/>
            <person name="Fuchs B.M."/>
            <person name="Tindall B.J."/>
        </authorList>
    </citation>
    <scope>NUCLEOTIDE SEQUENCE [LARGE SCALE GENOMIC DNA]</scope>
    <source>
        <strain evidence="7">KT71</strain>
    </source>
</reference>
<keyword evidence="1" id="KW-0677">Repeat</keyword>
<dbReference type="InterPro" id="IPR056413">
    <property type="entry name" value="TPR_CcmH_CycH"/>
</dbReference>
<dbReference type="InterPro" id="IPR011990">
    <property type="entry name" value="TPR-like_helical_dom_sf"/>
</dbReference>